<organism evidence="1 2">
    <name type="scientific">Mobiluncus holmesii ATCC 35242</name>
    <dbReference type="NCBI Taxonomy" id="887899"/>
    <lineage>
        <taxon>Bacteria</taxon>
        <taxon>Bacillati</taxon>
        <taxon>Actinomycetota</taxon>
        <taxon>Actinomycetes</taxon>
        <taxon>Actinomycetales</taxon>
        <taxon>Actinomycetaceae</taxon>
        <taxon>Mobiluncus</taxon>
    </lineage>
</organism>
<evidence type="ECO:0000313" key="2">
    <source>
        <dbReference type="Proteomes" id="UP000003343"/>
    </source>
</evidence>
<keyword evidence="2" id="KW-1185">Reference proteome</keyword>
<reference evidence="1 2" key="1">
    <citation type="submission" date="2010-12" db="EMBL/GenBank/DDBJ databases">
        <authorList>
            <person name="Muzny D."/>
            <person name="Qin X."/>
            <person name="Deng J."/>
            <person name="Jiang H."/>
            <person name="Liu Y."/>
            <person name="Qu J."/>
            <person name="Song X.-Z."/>
            <person name="Zhang L."/>
            <person name="Thornton R."/>
            <person name="Coyle M."/>
            <person name="Francisco L."/>
            <person name="Jackson L."/>
            <person name="Javaid M."/>
            <person name="Korchina V."/>
            <person name="Kovar C."/>
            <person name="Mata R."/>
            <person name="Mathew T."/>
            <person name="Ngo R."/>
            <person name="Nguyen L."/>
            <person name="Nguyen N."/>
            <person name="Okwuonu G."/>
            <person name="Ongeri F."/>
            <person name="Pham C."/>
            <person name="Simmons D."/>
            <person name="Wilczek-Boney K."/>
            <person name="Hale W."/>
            <person name="Jakkamsetti A."/>
            <person name="Pham P."/>
            <person name="Ruth R."/>
            <person name="San Lucas F."/>
            <person name="Warren J."/>
            <person name="Zhang J."/>
            <person name="Zhao Z."/>
            <person name="Zhou C."/>
            <person name="Zhu D."/>
            <person name="Lee S."/>
            <person name="Bess C."/>
            <person name="Blankenburg K."/>
            <person name="Forbes L."/>
            <person name="Fu Q."/>
            <person name="Gubbala S."/>
            <person name="Hirani K."/>
            <person name="Jayaseelan J.C."/>
            <person name="Lara F."/>
            <person name="Munidasa M."/>
            <person name="Palculict T."/>
            <person name="Patil S."/>
            <person name="Pu L.-L."/>
            <person name="Saada N."/>
            <person name="Tang L."/>
            <person name="Weissenberger G."/>
            <person name="Zhu Y."/>
            <person name="Hemphill L."/>
            <person name="Shang Y."/>
            <person name="Youmans B."/>
            <person name="Ayvaz T."/>
            <person name="Ross M."/>
            <person name="Santibanez J."/>
            <person name="Aqrawi P."/>
            <person name="Gross S."/>
            <person name="Joshi V."/>
            <person name="Fowler G."/>
            <person name="Nazareth L."/>
            <person name="Reid J."/>
            <person name="Worley K."/>
            <person name="Petrosino J."/>
            <person name="Highlander S."/>
            <person name="Gibbs R."/>
        </authorList>
    </citation>
    <scope>NUCLEOTIDE SEQUENCE [LARGE SCALE GENOMIC DNA]</scope>
    <source>
        <strain evidence="1 2">ATCC 35242</strain>
    </source>
</reference>
<evidence type="ECO:0000313" key="1">
    <source>
        <dbReference type="EMBL" id="EFU81746.1"/>
    </source>
</evidence>
<sequence>MDKISDVEGIFTFGLLAKAVASVLKGPAASINTLFNGILST</sequence>
<dbReference type="AlphaFoldDB" id="E6M5J8"/>
<dbReference type="HOGENOM" id="CLU_3272879_0_0_11"/>
<dbReference type="Proteomes" id="UP000003343">
    <property type="component" value="Unassembled WGS sequence"/>
</dbReference>
<dbReference type="EMBL" id="AEPZ01000010">
    <property type="protein sequence ID" value="EFU81746.1"/>
    <property type="molecule type" value="Genomic_DNA"/>
</dbReference>
<gene>
    <name evidence="1" type="ORF">HMPREF0576_1588</name>
</gene>
<proteinExistence type="predicted"/>
<accession>E6M5J8</accession>
<name>E6M5J8_9ACTO</name>
<protein>
    <submittedName>
        <fullName evidence="1">Uncharacterized protein</fullName>
    </submittedName>
</protein>
<comment type="caution">
    <text evidence="1">The sequence shown here is derived from an EMBL/GenBank/DDBJ whole genome shotgun (WGS) entry which is preliminary data.</text>
</comment>